<dbReference type="STRING" id="1549748.WH95_06165"/>
<keyword evidence="2" id="KW-1003">Cell membrane</keyword>
<organism evidence="7 8">
    <name type="scientific">Kiloniella litopenaei</name>
    <dbReference type="NCBI Taxonomy" id="1549748"/>
    <lineage>
        <taxon>Bacteria</taxon>
        <taxon>Pseudomonadati</taxon>
        <taxon>Pseudomonadota</taxon>
        <taxon>Alphaproteobacteria</taxon>
        <taxon>Rhodospirillales</taxon>
        <taxon>Kiloniellaceae</taxon>
        <taxon>Kiloniella</taxon>
    </lineage>
</organism>
<protein>
    <recommendedName>
        <fullName evidence="6">Cache domain-containing protein</fullName>
    </recommendedName>
</protein>
<reference evidence="7 8" key="1">
    <citation type="submission" date="2015-03" db="EMBL/GenBank/DDBJ databases">
        <title>Genome sequence of Kiloniella sp. P1-1, isolated from the gut microflora of Pacific white shrimp, Penaeus vannamei.</title>
        <authorList>
            <person name="Shao Z."/>
            <person name="Wang L."/>
            <person name="Li X."/>
        </authorList>
    </citation>
    <scope>NUCLEOTIDE SEQUENCE [LARGE SCALE GENOMIC DNA]</scope>
    <source>
        <strain evidence="7 8">P1-1</strain>
    </source>
</reference>
<keyword evidence="8" id="KW-1185">Reference proteome</keyword>
<dbReference type="InterPro" id="IPR051173">
    <property type="entry name" value="Ca_channel_alpha-2/delta"/>
</dbReference>
<comment type="caution">
    <text evidence="7">The sequence shown here is derived from an EMBL/GenBank/DDBJ whole genome shotgun (WGS) entry which is preliminary data.</text>
</comment>
<dbReference type="Pfam" id="PF02743">
    <property type="entry name" value="dCache_1"/>
    <property type="match status" value="1"/>
</dbReference>
<dbReference type="InterPro" id="IPR033479">
    <property type="entry name" value="dCache_1"/>
</dbReference>
<dbReference type="RefSeq" id="WP_046504350.1">
    <property type="nucleotide sequence ID" value="NZ_LANI01000003.1"/>
</dbReference>
<dbReference type="EMBL" id="LANI01000003">
    <property type="protein sequence ID" value="KKJ77989.1"/>
    <property type="molecule type" value="Genomic_DNA"/>
</dbReference>
<accession>A0A0M2RC30</accession>
<evidence type="ECO:0000259" key="6">
    <source>
        <dbReference type="Pfam" id="PF02743"/>
    </source>
</evidence>
<dbReference type="AlphaFoldDB" id="A0A0M2RC30"/>
<keyword evidence="4" id="KW-1133">Transmembrane helix</keyword>
<sequence length="262" mass="29798">MIFRARFKTSILTAFVFVCVQLTYLSSASSNEEAFHKLPLNIKEAGYAKSLKISKWVREHQLLVESFQHAISTAPDPESVRSFLNNIAWDDSYFFSYFGSSNGDMTMFPELALPKGYDPRRRPWYLKTRTAMTTTLSDPYQDAGTEEFVLTLTTPVLKDTEFLGVFGVDINTRPLVSILTSETYTEIDQFFIVNQNGKVLLHPNSKLSNNSLIDIFQTEPLEIQENQAIALNEAIDKTLVFYKIMNLPVSGWYLCAVINNKS</sequence>
<evidence type="ECO:0000313" key="8">
    <source>
        <dbReference type="Proteomes" id="UP000034491"/>
    </source>
</evidence>
<evidence type="ECO:0000313" key="7">
    <source>
        <dbReference type="EMBL" id="KKJ77989.1"/>
    </source>
</evidence>
<dbReference type="Proteomes" id="UP000034491">
    <property type="component" value="Unassembled WGS sequence"/>
</dbReference>
<evidence type="ECO:0000256" key="5">
    <source>
        <dbReference type="ARBA" id="ARBA00023136"/>
    </source>
</evidence>
<dbReference type="InterPro" id="IPR029151">
    <property type="entry name" value="Sensor-like_sf"/>
</dbReference>
<evidence type="ECO:0000256" key="2">
    <source>
        <dbReference type="ARBA" id="ARBA00022475"/>
    </source>
</evidence>
<keyword evidence="5" id="KW-0472">Membrane</keyword>
<dbReference type="Gene3D" id="3.30.450.20">
    <property type="entry name" value="PAS domain"/>
    <property type="match status" value="2"/>
</dbReference>
<evidence type="ECO:0000256" key="3">
    <source>
        <dbReference type="ARBA" id="ARBA00022692"/>
    </source>
</evidence>
<dbReference type="SUPFAM" id="SSF103190">
    <property type="entry name" value="Sensory domain-like"/>
    <property type="match status" value="1"/>
</dbReference>
<dbReference type="OrthoDB" id="7293398at2"/>
<name>A0A0M2RC30_9PROT</name>
<dbReference type="PANTHER" id="PTHR10166:SF37">
    <property type="entry name" value="STOLID, ISOFORM H"/>
    <property type="match status" value="1"/>
</dbReference>
<gene>
    <name evidence="7" type="ORF">WH95_06165</name>
</gene>
<comment type="subcellular location">
    <subcellularLocation>
        <location evidence="1">Cell membrane</location>
        <topology evidence="1">Multi-pass membrane protein</topology>
    </subcellularLocation>
</comment>
<evidence type="ECO:0000256" key="1">
    <source>
        <dbReference type="ARBA" id="ARBA00004651"/>
    </source>
</evidence>
<dbReference type="CDD" id="cd12913">
    <property type="entry name" value="PDC1_MCP_like"/>
    <property type="match status" value="1"/>
</dbReference>
<keyword evidence="3" id="KW-0812">Transmembrane</keyword>
<dbReference type="GO" id="GO:0005891">
    <property type="term" value="C:voltage-gated calcium channel complex"/>
    <property type="evidence" value="ECO:0007669"/>
    <property type="project" value="TreeGrafter"/>
</dbReference>
<dbReference type="GO" id="GO:0005245">
    <property type="term" value="F:voltage-gated calcium channel activity"/>
    <property type="evidence" value="ECO:0007669"/>
    <property type="project" value="TreeGrafter"/>
</dbReference>
<evidence type="ECO:0000256" key="4">
    <source>
        <dbReference type="ARBA" id="ARBA00022989"/>
    </source>
</evidence>
<dbReference type="PANTHER" id="PTHR10166">
    <property type="entry name" value="VOLTAGE-DEPENDENT CALCIUM CHANNEL SUBUNIT ALPHA-2/DELTA-RELATED"/>
    <property type="match status" value="1"/>
</dbReference>
<feature type="domain" description="Cache" evidence="6">
    <location>
        <begin position="73"/>
        <end position="256"/>
    </location>
</feature>
<proteinExistence type="predicted"/>